<reference evidence="2" key="1">
    <citation type="journal article" date="2019" name="Int. J. Syst. Evol. Microbiol.">
        <title>The Global Catalogue of Microorganisms (GCM) 10K type strain sequencing project: providing services to taxonomists for standard genome sequencing and annotation.</title>
        <authorList>
            <consortium name="The Broad Institute Genomics Platform"/>
            <consortium name="The Broad Institute Genome Sequencing Center for Infectious Disease"/>
            <person name="Wu L."/>
            <person name="Ma J."/>
        </authorList>
    </citation>
    <scope>NUCLEOTIDE SEQUENCE [LARGE SCALE GENOMIC DNA]</scope>
    <source>
        <strain evidence="2">CGMCC 1.12449</strain>
    </source>
</reference>
<dbReference type="RefSeq" id="WP_381510429.1">
    <property type="nucleotide sequence ID" value="NZ_JBHUEL010000001.1"/>
</dbReference>
<gene>
    <name evidence="1" type="ORF">ACFSAG_00240</name>
</gene>
<evidence type="ECO:0000313" key="1">
    <source>
        <dbReference type="EMBL" id="MFD1765270.1"/>
    </source>
</evidence>
<organism evidence="1 2">
    <name type="scientific">Sphingorhabdus buctiana</name>
    <dbReference type="NCBI Taxonomy" id="1508805"/>
    <lineage>
        <taxon>Bacteria</taxon>
        <taxon>Pseudomonadati</taxon>
        <taxon>Pseudomonadota</taxon>
        <taxon>Alphaproteobacteria</taxon>
        <taxon>Sphingomonadales</taxon>
        <taxon>Sphingomonadaceae</taxon>
        <taxon>Sphingorhabdus</taxon>
    </lineage>
</organism>
<dbReference type="Proteomes" id="UP001597215">
    <property type="component" value="Unassembled WGS sequence"/>
</dbReference>
<name>A0ABW4M936_9SPHN</name>
<protein>
    <submittedName>
        <fullName evidence="1">Uncharacterized protein</fullName>
    </submittedName>
</protein>
<evidence type="ECO:0000313" key="2">
    <source>
        <dbReference type="Proteomes" id="UP001597215"/>
    </source>
</evidence>
<proteinExistence type="predicted"/>
<dbReference type="EMBL" id="JBHUEL010000001">
    <property type="protein sequence ID" value="MFD1765270.1"/>
    <property type="molecule type" value="Genomic_DNA"/>
</dbReference>
<sequence length="291" mass="31813">MRLPGTESWSDADIEAALAFADNLRVATVSIVIAVRDKQLPGGPIAADAWEPTDLVYQLGDAAGLAFATGRVRDGLVIASSLSEIGGPPPRMTLMQTIFAATLGAIAGTITVTMVEDEVNIEMGARRVYVSFDLSDHGLARRRHLFELIIPAAFASPTFLDKIHGLAIGGFDQPYHLPPLDMFARLSPMVRFARDWRRESQMDQRLLLGSLLDYEGYIGILQADKEAWMEMPFRGSLIDWPLLAMLVGMHRWSDTPAENDLVVGPATRFLHDLAREIAAATSPKEEMGAPA</sequence>
<keyword evidence="2" id="KW-1185">Reference proteome</keyword>
<comment type="caution">
    <text evidence="1">The sequence shown here is derived from an EMBL/GenBank/DDBJ whole genome shotgun (WGS) entry which is preliminary data.</text>
</comment>
<accession>A0ABW4M936</accession>